<dbReference type="PROSITE" id="PS51005">
    <property type="entry name" value="NAC"/>
    <property type="match status" value="1"/>
</dbReference>
<dbReference type="Proteomes" id="UP001443914">
    <property type="component" value="Unassembled WGS sequence"/>
</dbReference>
<dbReference type="InterPro" id="IPR003441">
    <property type="entry name" value="NAC-dom"/>
</dbReference>
<keyword evidence="4" id="KW-0539">Nucleus</keyword>
<evidence type="ECO:0000313" key="7">
    <source>
        <dbReference type="Proteomes" id="UP001443914"/>
    </source>
</evidence>
<dbReference type="PANTHER" id="PTHR31744:SF232">
    <property type="entry name" value="TRANSCRIPTION FACTOR NAM FAMILY"/>
    <property type="match status" value="1"/>
</dbReference>
<gene>
    <name evidence="6" type="ORF">RND81_04G219400</name>
</gene>
<keyword evidence="3" id="KW-0804">Transcription</keyword>
<protein>
    <recommendedName>
        <fullName evidence="5">NAC domain-containing protein</fullName>
    </recommendedName>
</protein>
<evidence type="ECO:0000256" key="2">
    <source>
        <dbReference type="ARBA" id="ARBA00023125"/>
    </source>
</evidence>
<organism evidence="6 7">
    <name type="scientific">Saponaria officinalis</name>
    <name type="common">Common soapwort</name>
    <name type="synonym">Lychnis saponaria</name>
    <dbReference type="NCBI Taxonomy" id="3572"/>
    <lineage>
        <taxon>Eukaryota</taxon>
        <taxon>Viridiplantae</taxon>
        <taxon>Streptophyta</taxon>
        <taxon>Embryophyta</taxon>
        <taxon>Tracheophyta</taxon>
        <taxon>Spermatophyta</taxon>
        <taxon>Magnoliopsida</taxon>
        <taxon>eudicotyledons</taxon>
        <taxon>Gunneridae</taxon>
        <taxon>Pentapetalae</taxon>
        <taxon>Caryophyllales</taxon>
        <taxon>Caryophyllaceae</taxon>
        <taxon>Caryophylleae</taxon>
        <taxon>Saponaria</taxon>
    </lineage>
</organism>
<dbReference type="InterPro" id="IPR036093">
    <property type="entry name" value="NAC_dom_sf"/>
</dbReference>
<evidence type="ECO:0000256" key="3">
    <source>
        <dbReference type="ARBA" id="ARBA00023163"/>
    </source>
</evidence>
<accession>A0AAW1LH09</accession>
<dbReference type="SUPFAM" id="SSF101941">
    <property type="entry name" value="NAC domain"/>
    <property type="match status" value="1"/>
</dbReference>
<dbReference type="GO" id="GO:0006355">
    <property type="term" value="P:regulation of DNA-templated transcription"/>
    <property type="evidence" value="ECO:0007669"/>
    <property type="project" value="InterPro"/>
</dbReference>
<dbReference type="GO" id="GO:0003677">
    <property type="term" value="F:DNA binding"/>
    <property type="evidence" value="ECO:0007669"/>
    <property type="project" value="UniProtKB-KW"/>
</dbReference>
<dbReference type="Pfam" id="PF02365">
    <property type="entry name" value="NAM"/>
    <property type="match status" value="1"/>
</dbReference>
<dbReference type="EMBL" id="JBDFQZ010000004">
    <property type="protein sequence ID" value="KAK9735679.1"/>
    <property type="molecule type" value="Genomic_DNA"/>
</dbReference>
<evidence type="ECO:0000256" key="4">
    <source>
        <dbReference type="ARBA" id="ARBA00023242"/>
    </source>
</evidence>
<proteinExistence type="predicted"/>
<keyword evidence="1" id="KW-0805">Transcription regulation</keyword>
<dbReference type="AlphaFoldDB" id="A0AAW1LH09"/>
<dbReference type="PANTHER" id="PTHR31744">
    <property type="entry name" value="PROTEIN CUP-SHAPED COTYLEDON 2-RELATED"/>
    <property type="match status" value="1"/>
</dbReference>
<feature type="domain" description="NAC" evidence="5">
    <location>
        <begin position="10"/>
        <end position="160"/>
    </location>
</feature>
<comment type="caution">
    <text evidence="6">The sequence shown here is derived from an EMBL/GenBank/DDBJ whole genome shotgun (WGS) entry which is preliminary data.</text>
</comment>
<reference evidence="6" key="1">
    <citation type="submission" date="2024-03" db="EMBL/GenBank/DDBJ databases">
        <title>WGS assembly of Saponaria officinalis var. Norfolk2.</title>
        <authorList>
            <person name="Jenkins J."/>
            <person name="Shu S."/>
            <person name="Grimwood J."/>
            <person name="Barry K."/>
            <person name="Goodstein D."/>
            <person name="Schmutz J."/>
            <person name="Leebens-Mack J."/>
            <person name="Osbourn A."/>
        </authorList>
    </citation>
    <scope>NUCLEOTIDE SEQUENCE [LARGE SCALE GENOMIC DNA]</scope>
    <source>
        <strain evidence="6">JIC</strain>
    </source>
</reference>
<dbReference type="Gene3D" id="2.170.150.80">
    <property type="entry name" value="NAC domain"/>
    <property type="match status" value="1"/>
</dbReference>
<evidence type="ECO:0000256" key="1">
    <source>
        <dbReference type="ARBA" id="ARBA00023015"/>
    </source>
</evidence>
<keyword evidence="2" id="KW-0238">DNA-binding</keyword>
<name>A0AAW1LH09_SAPOF</name>
<sequence>MDALLGSKSLPPGFRFHPTDEELFMFYLKRKVLGKSLGPQMMTEINVFQYAPWELPAKACLKTKDRIWYYLCPRSKKYPNGGRSNRATIHGFWKSTGNDRTINYKNRPVGKIKSLIFHRGKAPKGERTDWVMYEYRLDDRMLLEQGVAQDSYVICKIYEKSGPGPKNGEHYGALFDENDWYSDDDDNVESDRGLVLSPEQPDIAVGNAVPIAPTTLDSQIQQPLPVDVANSQNGSVITGNQAVHGPACPFTPSTAPQPPCAPMVGLPSIDFEEDEIDRLLAIFSESDGPSTSMPEADIFNGLEDIAGGSGSSTCDDYFDWNQYLSGDSYLELKDLRD</sequence>
<keyword evidence="7" id="KW-1185">Reference proteome</keyword>
<evidence type="ECO:0000259" key="5">
    <source>
        <dbReference type="PROSITE" id="PS51005"/>
    </source>
</evidence>
<evidence type="ECO:0000313" key="6">
    <source>
        <dbReference type="EMBL" id="KAK9735679.1"/>
    </source>
</evidence>